<evidence type="ECO:0000313" key="3">
    <source>
        <dbReference type="EMBL" id="MDP9647980.1"/>
    </source>
</evidence>
<accession>A0AB73ID57</accession>
<gene>
    <name evidence="3" type="ORF">J2793_003426</name>
</gene>
<keyword evidence="1" id="KW-0732">Signal</keyword>
<dbReference type="Gene3D" id="3.40.50.10610">
    <property type="entry name" value="ABC-type transport auxiliary lipoprotein component"/>
    <property type="match status" value="1"/>
</dbReference>
<dbReference type="PROSITE" id="PS51257">
    <property type="entry name" value="PROKAR_LIPOPROTEIN"/>
    <property type="match status" value="1"/>
</dbReference>
<feature type="chain" id="PRO_5044504952" evidence="1">
    <location>
        <begin position="20"/>
        <end position="195"/>
    </location>
</feature>
<dbReference type="Pfam" id="PF03886">
    <property type="entry name" value="ABC_trans_aux"/>
    <property type="match status" value="1"/>
</dbReference>
<comment type="caution">
    <text evidence="3">The sequence shown here is derived from an EMBL/GenBank/DDBJ whole genome shotgun (WGS) entry which is preliminary data.</text>
</comment>
<evidence type="ECO:0000313" key="4">
    <source>
        <dbReference type="Proteomes" id="UP001229486"/>
    </source>
</evidence>
<feature type="signal peptide" evidence="1">
    <location>
        <begin position="1"/>
        <end position="19"/>
    </location>
</feature>
<dbReference type="EMBL" id="JAURTK010000003">
    <property type="protein sequence ID" value="MDP9647980.1"/>
    <property type="molecule type" value="Genomic_DNA"/>
</dbReference>
<sequence>MTRISSVVAGVFFCGLLGACGSSPTASFYTLTVDTTLTPMTSTMPVHVVVNPVTVPDVVDRPQIVTRMGNNQVVLNEFARWGEPLKGDIARTIAGDLATLLASDHVSVFNMGVDAAGTWRVRVDVMRFDATPGEAITIEALWAVFPPGKPLPVAGKSLVRQPIDGHGYDALVSAADRALGAVSRDIAGVIHAGAP</sequence>
<dbReference type="Proteomes" id="UP001229486">
    <property type="component" value="Unassembled WGS sequence"/>
</dbReference>
<evidence type="ECO:0000259" key="2">
    <source>
        <dbReference type="Pfam" id="PF03886"/>
    </source>
</evidence>
<dbReference type="InterPro" id="IPR005586">
    <property type="entry name" value="ABC_trans_aux"/>
</dbReference>
<feature type="domain" description="ABC-type transport auxiliary lipoprotein component" evidence="2">
    <location>
        <begin position="29"/>
        <end position="187"/>
    </location>
</feature>
<dbReference type="SUPFAM" id="SSF159594">
    <property type="entry name" value="XCC0632-like"/>
    <property type="match status" value="1"/>
</dbReference>
<protein>
    <submittedName>
        <fullName evidence="3">Lipoprotein YmbA</fullName>
    </submittedName>
</protein>
<dbReference type="RefSeq" id="WP_392394059.1">
    <property type="nucleotide sequence ID" value="NZ_JAURTK010000003.1"/>
</dbReference>
<evidence type="ECO:0000256" key="1">
    <source>
        <dbReference type="SAM" id="SignalP"/>
    </source>
</evidence>
<reference evidence="3" key="1">
    <citation type="submission" date="2023-07" db="EMBL/GenBank/DDBJ databases">
        <title>Sorghum-associated microbial communities from plants grown in Nebraska, USA.</title>
        <authorList>
            <person name="Schachtman D."/>
        </authorList>
    </citation>
    <scope>NUCLEOTIDE SEQUENCE</scope>
    <source>
        <strain evidence="3">DS1061</strain>
    </source>
</reference>
<organism evidence="3 4">
    <name type="scientific">Paraburkholderia caledonica</name>
    <dbReference type="NCBI Taxonomy" id="134536"/>
    <lineage>
        <taxon>Bacteria</taxon>
        <taxon>Pseudomonadati</taxon>
        <taxon>Pseudomonadota</taxon>
        <taxon>Betaproteobacteria</taxon>
        <taxon>Burkholderiales</taxon>
        <taxon>Burkholderiaceae</taxon>
        <taxon>Paraburkholderia</taxon>
    </lineage>
</organism>
<name>A0AB73ID57_9BURK</name>
<proteinExistence type="predicted"/>
<dbReference type="AlphaFoldDB" id="A0AB73ID57"/>
<keyword evidence="3" id="KW-0449">Lipoprotein</keyword>